<keyword evidence="1" id="KW-0812">Transmembrane</keyword>
<proteinExistence type="predicted"/>
<feature type="domain" description="Zinc-ribbon" evidence="2">
    <location>
        <begin position="2"/>
        <end position="24"/>
    </location>
</feature>
<comment type="caution">
    <text evidence="3">The sequence shown here is derived from an EMBL/GenBank/DDBJ whole genome shotgun (WGS) entry which is preliminary data.</text>
</comment>
<protein>
    <recommendedName>
        <fullName evidence="2">Zinc-ribbon domain-containing protein</fullName>
    </recommendedName>
</protein>
<evidence type="ECO:0000256" key="1">
    <source>
        <dbReference type="SAM" id="Phobius"/>
    </source>
</evidence>
<dbReference type="EMBL" id="BKAW01000005">
    <property type="protein sequence ID" value="GEQ02854.1"/>
    <property type="molecule type" value="Genomic_DNA"/>
</dbReference>
<reference evidence="3 4" key="1">
    <citation type="submission" date="2019-07" db="EMBL/GenBank/DDBJ databases">
        <title>Whole genome shotgun sequence of Staphylococcus cohnii subsp. urealyticus NBRC 109766.</title>
        <authorList>
            <person name="Hosoyama A."/>
            <person name="Uohara A."/>
            <person name="Ohji S."/>
            <person name="Ichikawa N."/>
        </authorList>
    </citation>
    <scope>NUCLEOTIDE SEQUENCE [LARGE SCALE GENOMIC DNA]</scope>
    <source>
        <strain evidence="3 4">NBRC 109766</strain>
    </source>
</reference>
<dbReference type="Pfam" id="PF05656">
    <property type="entry name" value="DUF805"/>
    <property type="match status" value="1"/>
</dbReference>
<feature type="transmembrane region" description="Helical" evidence="1">
    <location>
        <begin position="80"/>
        <end position="100"/>
    </location>
</feature>
<accession>A0AB34AHS1</accession>
<name>A0AB34AHS1_STAUR</name>
<dbReference type="AlphaFoldDB" id="A0AB34AHS1"/>
<dbReference type="RefSeq" id="WP_073341575.1">
    <property type="nucleotide sequence ID" value="NZ_BKAW01000005.1"/>
</dbReference>
<keyword evidence="1" id="KW-1133">Transmembrane helix</keyword>
<organism evidence="3 4">
    <name type="scientific">Staphylococcus ureilyticus</name>
    <name type="common">Staphylococcus cohnii subsp. urealyticus</name>
    <dbReference type="NCBI Taxonomy" id="94138"/>
    <lineage>
        <taxon>Bacteria</taxon>
        <taxon>Bacillati</taxon>
        <taxon>Bacillota</taxon>
        <taxon>Bacilli</taxon>
        <taxon>Bacillales</taxon>
        <taxon>Staphylococcaceae</taxon>
        <taxon>Staphylococcus</taxon>
        <taxon>Staphylococcus cohnii species complex</taxon>
    </lineage>
</organism>
<keyword evidence="4" id="KW-1185">Reference proteome</keyword>
<evidence type="ECO:0000313" key="4">
    <source>
        <dbReference type="Proteomes" id="UP000321839"/>
    </source>
</evidence>
<dbReference type="Pfam" id="PF13240">
    <property type="entry name" value="Zn_Ribbon_1"/>
    <property type="match status" value="1"/>
</dbReference>
<dbReference type="InterPro" id="IPR008523">
    <property type="entry name" value="DUF805"/>
</dbReference>
<gene>
    <name evidence="3" type="ORF">SCO02_12950</name>
</gene>
<evidence type="ECO:0000259" key="2">
    <source>
        <dbReference type="Pfam" id="PF13240"/>
    </source>
</evidence>
<dbReference type="Proteomes" id="UP000321839">
    <property type="component" value="Unassembled WGS sequence"/>
</dbReference>
<dbReference type="GO" id="GO:0016020">
    <property type="term" value="C:membrane"/>
    <property type="evidence" value="ECO:0007669"/>
    <property type="project" value="InterPro"/>
</dbReference>
<sequence>MYCTNCGTKLDSNSKFCPNCGSKVGLSYSNEYQQSHTSFQRHENSITYSSSIQKNPWELYIDSWKHIFDYQGVTSRRGFWWFYLFNVISIVILHLFLMVLYADETVLEQLLLGVLYLQLLSASARRMRDVNRSIYWGVIPFALQWLFQPIMVGYYVSTVLQSIIFIFFIVFLVFACQPSSSNKNRTRVN</sequence>
<keyword evidence="1" id="KW-0472">Membrane</keyword>
<dbReference type="InterPro" id="IPR026870">
    <property type="entry name" value="Zinc_ribbon_dom"/>
</dbReference>
<feature type="transmembrane region" description="Helical" evidence="1">
    <location>
        <begin position="106"/>
        <end position="122"/>
    </location>
</feature>
<feature type="transmembrane region" description="Helical" evidence="1">
    <location>
        <begin position="134"/>
        <end position="152"/>
    </location>
</feature>
<evidence type="ECO:0000313" key="3">
    <source>
        <dbReference type="EMBL" id="GEQ02854.1"/>
    </source>
</evidence>
<feature type="transmembrane region" description="Helical" evidence="1">
    <location>
        <begin position="158"/>
        <end position="176"/>
    </location>
</feature>